<protein>
    <submittedName>
        <fullName evidence="1">Uncharacterized protein</fullName>
    </submittedName>
</protein>
<dbReference type="EMBL" id="BART01009574">
    <property type="protein sequence ID" value="GAG78174.1"/>
    <property type="molecule type" value="Genomic_DNA"/>
</dbReference>
<comment type="caution">
    <text evidence="1">The sequence shown here is derived from an EMBL/GenBank/DDBJ whole genome shotgun (WGS) entry which is preliminary data.</text>
</comment>
<dbReference type="AlphaFoldDB" id="X1A8Z4"/>
<proteinExistence type="predicted"/>
<reference evidence="1" key="1">
    <citation type="journal article" date="2014" name="Front. Microbiol.">
        <title>High frequency of phylogenetically diverse reductive dehalogenase-homologous genes in deep subseafloor sedimentary metagenomes.</title>
        <authorList>
            <person name="Kawai M."/>
            <person name="Futagami T."/>
            <person name="Toyoda A."/>
            <person name="Takaki Y."/>
            <person name="Nishi S."/>
            <person name="Hori S."/>
            <person name="Arai W."/>
            <person name="Tsubouchi T."/>
            <person name="Morono Y."/>
            <person name="Uchiyama I."/>
            <person name="Ito T."/>
            <person name="Fujiyama A."/>
            <person name="Inagaki F."/>
            <person name="Takami H."/>
        </authorList>
    </citation>
    <scope>NUCLEOTIDE SEQUENCE</scope>
    <source>
        <strain evidence="1">Expedition CK06-06</strain>
    </source>
</reference>
<feature type="non-terminal residue" evidence="1">
    <location>
        <position position="145"/>
    </location>
</feature>
<evidence type="ECO:0000313" key="1">
    <source>
        <dbReference type="EMBL" id="GAG78174.1"/>
    </source>
</evidence>
<accession>X1A8Z4</accession>
<organism evidence="1">
    <name type="scientific">marine sediment metagenome</name>
    <dbReference type="NCBI Taxonomy" id="412755"/>
    <lineage>
        <taxon>unclassified sequences</taxon>
        <taxon>metagenomes</taxon>
        <taxon>ecological metagenomes</taxon>
    </lineage>
</organism>
<name>X1A8Z4_9ZZZZ</name>
<sequence length="145" mass="15953">MSIVYYPNRIYKKRVPAIDRELAKRNPLVERGTQDITATAIDSTLSVAADWHINSITWQFSGATARDFSALIKNGRGVVTNLNDDLWFQISATLPQRIFLTEGFYTGTELAAHLQTQMDANTAFAAAGITFTVAYAAATGLYTIT</sequence>
<gene>
    <name evidence="1" type="ORF">S01H4_21174</name>
</gene>